<dbReference type="InterPro" id="IPR019313">
    <property type="entry name" value="Mediator_Med17"/>
</dbReference>
<dbReference type="GO" id="GO:0070847">
    <property type="term" value="C:core mediator complex"/>
    <property type="evidence" value="ECO:0007669"/>
    <property type="project" value="TreeGrafter"/>
</dbReference>
<dbReference type="GO" id="GO:0016592">
    <property type="term" value="C:mediator complex"/>
    <property type="evidence" value="ECO:0007669"/>
    <property type="project" value="InterPro"/>
</dbReference>
<evidence type="ECO:0000256" key="4">
    <source>
        <dbReference type="ARBA" id="ARBA00023163"/>
    </source>
</evidence>
<name>A0A0B2V074_TOXCA</name>
<dbReference type="GO" id="GO:0006357">
    <property type="term" value="P:regulation of transcription by RNA polymerase II"/>
    <property type="evidence" value="ECO:0007669"/>
    <property type="project" value="InterPro"/>
</dbReference>
<feature type="region of interest" description="Disordered" evidence="6">
    <location>
        <begin position="66"/>
        <end position="99"/>
    </location>
</feature>
<protein>
    <submittedName>
        <fullName evidence="7">Mediator of RNA polymerase II transcription subunit 17</fullName>
    </submittedName>
</protein>
<gene>
    <name evidence="7" type="primary">mdt-17</name>
    <name evidence="7" type="ORF">Tcan_18223</name>
</gene>
<dbReference type="PANTHER" id="PTHR13114:SF7">
    <property type="entry name" value="MEDIATOR OF RNA POLYMERASE II TRANSCRIPTION SUBUNIT 17"/>
    <property type="match status" value="1"/>
</dbReference>
<evidence type="ECO:0000256" key="1">
    <source>
        <dbReference type="ARBA" id="ARBA00004123"/>
    </source>
</evidence>
<comment type="subcellular location">
    <subcellularLocation>
        <location evidence="1">Nucleus</location>
    </subcellularLocation>
</comment>
<feature type="compositionally biased region" description="Basic and acidic residues" evidence="6">
    <location>
        <begin position="84"/>
        <end position="98"/>
    </location>
</feature>
<evidence type="ECO:0000256" key="5">
    <source>
        <dbReference type="ARBA" id="ARBA00023242"/>
    </source>
</evidence>
<sequence length="641" mass="73683">MYGSGQTTSVQPSGVNIAVEAGHEWQIQEIGFDGVEKYIRPPTYSDHVAKMAHRVDWRNLVGSDASFDNPSALPREEDDESSEEVEKPKLEMEDRKVPDAGPWHTVAKNLHEALQQVNVLVDTLAVLKMPYLEALTVMDSFEMNHNMQDVVQQSKQFQWVTKRKSLLEVIAVLEQSHKLRLKSDVEVESDKEVFFQELKKMREQWRVRKTGNVVYGDLGYRIFGSKYNPSELFDITRRSLPTSSDGETSSQQEHALQVQVPCDLIRRSTIAVSVEIDDMDSKDLFAITESDLDYMRVEKEKATEVHWSLALQWAQESLICRDIFNQLSKEAVLLKEHIAMVRDGVLVVSLFDNVLLRIELCLHPFEEGELPMKGDEYLGRCLRQLFVSEQCTRWVRHQMFIAMPLTTLPESVDLRGPYAMSANETECRNKPKRLLLERLMSIASHYVLTNKVASTLERYLLRVSDPQVTWNWLRSTSAMSAIIVTASNRNYDYIGKTTFYIRIEADEFYVMTKEGQRIDCRRDEQMLTYTIECQVCSYMLNSVTMVVSKLWQWQVLHANVNAIDDDAEPSPTLYICNQSATRAIFMQFHMKSPPTVRMRKCSPEKPMVGDEADSFVLLNYDRLIGSSLCRKVDNLCAMLSS</sequence>
<reference evidence="7 8" key="1">
    <citation type="submission" date="2014-11" db="EMBL/GenBank/DDBJ databases">
        <title>Genetic blueprint of the zoonotic pathogen Toxocara canis.</title>
        <authorList>
            <person name="Zhu X.-Q."/>
            <person name="Korhonen P.K."/>
            <person name="Cai H."/>
            <person name="Young N.D."/>
            <person name="Nejsum P."/>
            <person name="von Samson-Himmelstjerna G."/>
            <person name="Boag P.R."/>
            <person name="Tan P."/>
            <person name="Li Q."/>
            <person name="Min J."/>
            <person name="Yang Y."/>
            <person name="Wang X."/>
            <person name="Fang X."/>
            <person name="Hall R.S."/>
            <person name="Hofmann A."/>
            <person name="Sternberg P.W."/>
            <person name="Jex A.R."/>
            <person name="Gasser R.B."/>
        </authorList>
    </citation>
    <scope>NUCLEOTIDE SEQUENCE [LARGE SCALE GENOMIC DNA]</scope>
    <source>
        <strain evidence="7">PN_DK_2014</strain>
    </source>
</reference>
<dbReference type="GO" id="GO:0003712">
    <property type="term" value="F:transcription coregulator activity"/>
    <property type="evidence" value="ECO:0007669"/>
    <property type="project" value="InterPro"/>
</dbReference>
<proteinExistence type="inferred from homology"/>
<dbReference type="Proteomes" id="UP000031036">
    <property type="component" value="Unassembled WGS sequence"/>
</dbReference>
<keyword evidence="8" id="KW-1185">Reference proteome</keyword>
<accession>A0A0B2V074</accession>
<keyword evidence="3" id="KW-0805">Transcription regulation</keyword>
<dbReference type="OMA" id="CNQSATR"/>
<keyword evidence="5" id="KW-0539">Nucleus</keyword>
<comment type="caution">
    <text evidence="7">The sequence shown here is derived from an EMBL/GenBank/DDBJ whole genome shotgun (WGS) entry which is preliminary data.</text>
</comment>
<comment type="similarity">
    <text evidence="2">Belongs to the Mediator complex subunit 17 family.</text>
</comment>
<keyword evidence="4" id="KW-0804">Transcription</keyword>
<dbReference type="STRING" id="6265.A0A0B2V074"/>
<evidence type="ECO:0000313" key="7">
    <source>
        <dbReference type="EMBL" id="KHN76706.1"/>
    </source>
</evidence>
<dbReference type="EMBL" id="JPKZ01002476">
    <property type="protein sequence ID" value="KHN76706.1"/>
    <property type="molecule type" value="Genomic_DNA"/>
</dbReference>
<dbReference type="AlphaFoldDB" id="A0A0B2V074"/>
<dbReference type="PANTHER" id="PTHR13114">
    <property type="entry name" value="MEDIATOR OF RNA POLYMERASE II TRANSCRIPTION SUBUNIT 17"/>
    <property type="match status" value="1"/>
</dbReference>
<evidence type="ECO:0000256" key="2">
    <source>
        <dbReference type="ARBA" id="ARBA00005635"/>
    </source>
</evidence>
<dbReference type="OrthoDB" id="10058398at2759"/>
<organism evidence="7 8">
    <name type="scientific">Toxocara canis</name>
    <name type="common">Canine roundworm</name>
    <dbReference type="NCBI Taxonomy" id="6265"/>
    <lineage>
        <taxon>Eukaryota</taxon>
        <taxon>Metazoa</taxon>
        <taxon>Ecdysozoa</taxon>
        <taxon>Nematoda</taxon>
        <taxon>Chromadorea</taxon>
        <taxon>Rhabditida</taxon>
        <taxon>Spirurina</taxon>
        <taxon>Ascaridomorpha</taxon>
        <taxon>Ascaridoidea</taxon>
        <taxon>Toxocaridae</taxon>
        <taxon>Toxocara</taxon>
    </lineage>
</organism>
<evidence type="ECO:0000313" key="8">
    <source>
        <dbReference type="Proteomes" id="UP000031036"/>
    </source>
</evidence>
<evidence type="ECO:0000256" key="3">
    <source>
        <dbReference type="ARBA" id="ARBA00023015"/>
    </source>
</evidence>
<evidence type="ECO:0000256" key="6">
    <source>
        <dbReference type="SAM" id="MobiDB-lite"/>
    </source>
</evidence>